<dbReference type="Proteomes" id="UP000189818">
    <property type="component" value="Unassembled WGS sequence"/>
</dbReference>
<dbReference type="Pfam" id="PF07876">
    <property type="entry name" value="Dabb"/>
    <property type="match status" value="1"/>
</dbReference>
<dbReference type="InterPro" id="IPR013097">
    <property type="entry name" value="Dabb"/>
</dbReference>
<dbReference type="InterPro" id="IPR011008">
    <property type="entry name" value="Dimeric_a/b-barrel"/>
</dbReference>
<accession>A0A1T5G9U8</accession>
<sequence length="135" mass="15151">MKERAHGRIIGAIVVGLAAASLMATPARSAELPQKFVHHVYFWLKQPDDASDRARLIDGLRKLAAVKTIRSHHIGIPAATDREVIDRSYAVSWMLTFDSKADQDAYQVDPIHLRFVDQCSPLWARVVVYDSEAIE</sequence>
<proteinExistence type="predicted"/>
<gene>
    <name evidence="2" type="ORF">SAMN06295920_1134</name>
</gene>
<organism evidence="2 3">
    <name type="scientific">Rhizorhabdus histidinilytica</name>
    <dbReference type="NCBI Taxonomy" id="439228"/>
    <lineage>
        <taxon>Bacteria</taxon>
        <taxon>Pseudomonadati</taxon>
        <taxon>Pseudomonadota</taxon>
        <taxon>Alphaproteobacteria</taxon>
        <taxon>Sphingomonadales</taxon>
        <taxon>Sphingomonadaceae</taxon>
        <taxon>Rhizorhabdus</taxon>
    </lineage>
</organism>
<dbReference type="Gene3D" id="3.30.70.100">
    <property type="match status" value="1"/>
</dbReference>
<evidence type="ECO:0000313" key="3">
    <source>
        <dbReference type="Proteomes" id="UP000189818"/>
    </source>
</evidence>
<evidence type="ECO:0000313" key="2">
    <source>
        <dbReference type="EMBL" id="SKC05107.1"/>
    </source>
</evidence>
<dbReference type="SUPFAM" id="SSF54909">
    <property type="entry name" value="Dimeric alpha+beta barrel"/>
    <property type="match status" value="1"/>
</dbReference>
<dbReference type="OrthoDB" id="7189263at2"/>
<dbReference type="STRING" id="439228.SAMN06295920_1134"/>
<dbReference type="SMART" id="SM00886">
    <property type="entry name" value="Dabb"/>
    <property type="match status" value="1"/>
</dbReference>
<dbReference type="EMBL" id="FUYM01000013">
    <property type="protein sequence ID" value="SKC05107.1"/>
    <property type="molecule type" value="Genomic_DNA"/>
</dbReference>
<dbReference type="RefSeq" id="WP_079650322.1">
    <property type="nucleotide sequence ID" value="NZ_FUYM01000013.1"/>
</dbReference>
<evidence type="ECO:0000259" key="1">
    <source>
        <dbReference type="PROSITE" id="PS51502"/>
    </source>
</evidence>
<protein>
    <submittedName>
        <fullName evidence="2">Stress responsive A/B Barrel Domain</fullName>
    </submittedName>
</protein>
<feature type="domain" description="Stress-response A/B barrel" evidence="1">
    <location>
        <begin position="36"/>
        <end position="131"/>
    </location>
</feature>
<dbReference type="AlphaFoldDB" id="A0A1T5G9U8"/>
<name>A0A1T5G9U8_9SPHN</name>
<keyword evidence="3" id="KW-1185">Reference proteome</keyword>
<reference evidence="3" key="1">
    <citation type="submission" date="2017-02" db="EMBL/GenBank/DDBJ databases">
        <authorList>
            <person name="Varghese N."/>
            <person name="Submissions S."/>
        </authorList>
    </citation>
    <scope>NUCLEOTIDE SEQUENCE [LARGE SCALE GENOMIC DNA]</scope>
    <source>
        <strain evidence="3">UM2</strain>
    </source>
</reference>
<dbReference type="PROSITE" id="PS51502">
    <property type="entry name" value="S_R_A_B_BARREL"/>
    <property type="match status" value="1"/>
</dbReference>